<dbReference type="InterPro" id="IPR029069">
    <property type="entry name" value="HotDog_dom_sf"/>
</dbReference>
<reference evidence="3 4" key="1">
    <citation type="journal article" date="2010" name="J. Bacteriol.">
        <title>Genome sequences of Pelagibaca bermudensis HTCC2601T and Maritimibacter alkaliphilus HTCC2654T, the type strains of two marine Roseobacter genera.</title>
        <authorList>
            <person name="Thrash J.C."/>
            <person name="Cho J.C."/>
            <person name="Ferriera S."/>
            <person name="Johnson J."/>
            <person name="Vergin K.L."/>
            <person name="Giovannoni S.J."/>
        </authorList>
    </citation>
    <scope>NUCLEOTIDE SEQUENCE [LARGE SCALE GENOMIC DNA]</scope>
    <source>
        <strain evidence="3 4">HTCC2654</strain>
    </source>
</reference>
<dbReference type="CDD" id="cd00586">
    <property type="entry name" value="4HBT"/>
    <property type="match status" value="1"/>
</dbReference>
<dbReference type="HOGENOM" id="CLU_101141_0_1_5"/>
<dbReference type="AlphaFoldDB" id="A3VGB7"/>
<keyword evidence="4" id="KW-1185">Reference proteome</keyword>
<dbReference type="Proteomes" id="UP000002931">
    <property type="component" value="Unassembled WGS sequence"/>
</dbReference>
<evidence type="ECO:0000313" key="4">
    <source>
        <dbReference type="Proteomes" id="UP000002931"/>
    </source>
</evidence>
<keyword evidence="2" id="KW-0378">Hydrolase</keyword>
<proteinExistence type="inferred from homology"/>
<evidence type="ECO:0000256" key="1">
    <source>
        <dbReference type="ARBA" id="ARBA00005953"/>
    </source>
</evidence>
<dbReference type="Pfam" id="PF13279">
    <property type="entry name" value="4HBT_2"/>
    <property type="match status" value="1"/>
</dbReference>
<dbReference type="RefSeq" id="WP_008330118.1">
    <property type="nucleotide sequence ID" value="NZ_CH902578.1"/>
</dbReference>
<comment type="caution">
    <text evidence="3">The sequence shown here is derived from an EMBL/GenBank/DDBJ whole genome shotgun (WGS) entry which is preliminary data.</text>
</comment>
<dbReference type="OrthoDB" id="9799036at2"/>
<dbReference type="PANTHER" id="PTHR31793:SF27">
    <property type="entry name" value="NOVEL THIOESTERASE SUPERFAMILY DOMAIN AND SAPOSIN A-TYPE DOMAIN CONTAINING PROTEIN (0610012H03RIK)"/>
    <property type="match status" value="1"/>
</dbReference>
<name>A3VGB7_9RHOB</name>
<sequence length="145" mass="16176">MADRPAPSTREDYPTFRTLQTRWRDGDVYGHMNNVVHYELFDTVVNGWMMEHGVLDPKSGETIGLVVESGCRYSGEIVFPDTVTAGLKVTHVGRSSVRYEIGLFRNDAQATSAEGYFVHVCVDAESRRPVALPNDLRTALETLAI</sequence>
<evidence type="ECO:0000256" key="2">
    <source>
        <dbReference type="ARBA" id="ARBA00022801"/>
    </source>
</evidence>
<dbReference type="eggNOG" id="COG0824">
    <property type="taxonomic scope" value="Bacteria"/>
</dbReference>
<evidence type="ECO:0000313" key="3">
    <source>
        <dbReference type="EMBL" id="EAQ12893.1"/>
    </source>
</evidence>
<dbReference type="PANTHER" id="PTHR31793">
    <property type="entry name" value="4-HYDROXYBENZOYL-COA THIOESTERASE FAMILY MEMBER"/>
    <property type="match status" value="1"/>
</dbReference>
<organism evidence="3 4">
    <name type="scientific">Maritimibacter alkaliphilus HTCC2654</name>
    <dbReference type="NCBI Taxonomy" id="314271"/>
    <lineage>
        <taxon>Bacteria</taxon>
        <taxon>Pseudomonadati</taxon>
        <taxon>Pseudomonadota</taxon>
        <taxon>Alphaproteobacteria</taxon>
        <taxon>Rhodobacterales</taxon>
        <taxon>Roseobacteraceae</taxon>
        <taxon>Maritimibacter</taxon>
    </lineage>
</organism>
<dbReference type="SUPFAM" id="SSF54637">
    <property type="entry name" value="Thioesterase/thiol ester dehydrase-isomerase"/>
    <property type="match status" value="1"/>
</dbReference>
<dbReference type="GO" id="GO:0047617">
    <property type="term" value="F:fatty acyl-CoA hydrolase activity"/>
    <property type="evidence" value="ECO:0007669"/>
    <property type="project" value="TreeGrafter"/>
</dbReference>
<comment type="similarity">
    <text evidence="1">Belongs to the 4-hydroxybenzoyl-CoA thioesterase family.</text>
</comment>
<protein>
    <submittedName>
        <fullName evidence="3">Putative thioesterase</fullName>
    </submittedName>
</protein>
<gene>
    <name evidence="3" type="ORF">RB2654_07274</name>
</gene>
<dbReference type="EMBL" id="AAMT01000007">
    <property type="protein sequence ID" value="EAQ12893.1"/>
    <property type="molecule type" value="Genomic_DNA"/>
</dbReference>
<dbReference type="InterPro" id="IPR050563">
    <property type="entry name" value="4-hydroxybenzoyl-CoA_TE"/>
</dbReference>
<dbReference type="Gene3D" id="3.10.129.10">
    <property type="entry name" value="Hotdog Thioesterase"/>
    <property type="match status" value="1"/>
</dbReference>
<dbReference type="STRING" id="314271.RB2654_07274"/>
<accession>A3VGB7</accession>